<keyword evidence="9 10" id="KW-0472">Membrane</keyword>
<evidence type="ECO:0000256" key="5">
    <source>
        <dbReference type="ARBA" id="ARBA00022500"/>
    </source>
</evidence>
<evidence type="ECO:0000256" key="9">
    <source>
        <dbReference type="ARBA" id="ARBA00023136"/>
    </source>
</evidence>
<evidence type="ECO:0000256" key="4">
    <source>
        <dbReference type="ARBA" id="ARBA00022475"/>
    </source>
</evidence>
<dbReference type="PANTHER" id="PTHR35091:SF2">
    <property type="entry name" value="FLAGELLAR PROTEIN FLIL"/>
    <property type="match status" value="1"/>
</dbReference>
<keyword evidence="5 10" id="KW-0145">Chemotaxis</keyword>
<evidence type="ECO:0000256" key="10">
    <source>
        <dbReference type="RuleBase" id="RU364125"/>
    </source>
</evidence>
<comment type="function">
    <text evidence="1 10">Controls the rotational direction of flagella during chemotaxis.</text>
</comment>
<comment type="caution">
    <text evidence="12">The sequence shown here is derived from an EMBL/GenBank/DDBJ whole genome shotgun (WGS) entry which is preliminary data.</text>
</comment>
<name>A0A9X5FK52_9MICO</name>
<evidence type="ECO:0000256" key="2">
    <source>
        <dbReference type="ARBA" id="ARBA00004162"/>
    </source>
</evidence>
<reference evidence="12 13" key="1">
    <citation type="submission" date="2020-04" db="EMBL/GenBank/DDBJ databases">
        <title>MicrobeNet Type strains.</title>
        <authorList>
            <person name="Nicholson A.C."/>
        </authorList>
    </citation>
    <scope>NUCLEOTIDE SEQUENCE [LARGE SCALE GENOMIC DNA]</scope>
    <source>
        <strain evidence="12 13">ATCC BAA-789</strain>
    </source>
</reference>
<feature type="transmembrane region" description="Helical" evidence="10">
    <location>
        <begin position="37"/>
        <end position="58"/>
    </location>
</feature>
<evidence type="ECO:0000256" key="7">
    <source>
        <dbReference type="ARBA" id="ARBA00022779"/>
    </source>
</evidence>
<feature type="region of interest" description="Disordered" evidence="11">
    <location>
        <begin position="1"/>
        <end position="32"/>
    </location>
</feature>
<keyword evidence="6 10" id="KW-0812">Transmembrane</keyword>
<gene>
    <name evidence="12" type="ORF">HF995_09815</name>
</gene>
<keyword evidence="13" id="KW-1185">Reference proteome</keyword>
<keyword evidence="12" id="KW-0969">Cilium</keyword>
<comment type="subcellular location">
    <subcellularLocation>
        <location evidence="2">Cell membrane</location>
        <topology evidence="2">Single-pass membrane protein</topology>
    </subcellularLocation>
</comment>
<dbReference type="GO" id="GO:0071978">
    <property type="term" value="P:bacterial-type flagellum-dependent swarming motility"/>
    <property type="evidence" value="ECO:0007669"/>
    <property type="project" value="TreeGrafter"/>
</dbReference>
<organism evidence="12 13">
    <name type="scientific">Sanguibacter hominis ATCC BAA-789</name>
    <dbReference type="NCBI Taxonomy" id="1312740"/>
    <lineage>
        <taxon>Bacteria</taxon>
        <taxon>Bacillati</taxon>
        <taxon>Actinomycetota</taxon>
        <taxon>Actinomycetes</taxon>
        <taxon>Micrococcales</taxon>
        <taxon>Sanguibacteraceae</taxon>
        <taxon>Sanguibacter</taxon>
    </lineage>
</organism>
<keyword evidence="8 10" id="KW-1133">Transmembrane helix</keyword>
<dbReference type="GO" id="GO:0006935">
    <property type="term" value="P:chemotaxis"/>
    <property type="evidence" value="ECO:0007669"/>
    <property type="project" value="UniProtKB-KW"/>
</dbReference>
<dbReference type="GO" id="GO:0005886">
    <property type="term" value="C:plasma membrane"/>
    <property type="evidence" value="ECO:0007669"/>
    <property type="project" value="UniProtKB-SubCell"/>
</dbReference>
<keyword evidence="7 10" id="KW-0283">Flagellar rotation</keyword>
<evidence type="ECO:0000256" key="6">
    <source>
        <dbReference type="ARBA" id="ARBA00022692"/>
    </source>
</evidence>
<evidence type="ECO:0000313" key="13">
    <source>
        <dbReference type="Proteomes" id="UP000774283"/>
    </source>
</evidence>
<dbReference type="Proteomes" id="UP000774283">
    <property type="component" value="Unassembled WGS sequence"/>
</dbReference>
<accession>A0A9X5FK52</accession>
<dbReference type="GO" id="GO:0009425">
    <property type="term" value="C:bacterial-type flagellum basal body"/>
    <property type="evidence" value="ECO:0007669"/>
    <property type="project" value="InterPro"/>
</dbReference>
<evidence type="ECO:0000256" key="11">
    <source>
        <dbReference type="SAM" id="MobiDB-lite"/>
    </source>
</evidence>
<keyword evidence="4 10" id="KW-1003">Cell membrane</keyword>
<dbReference type="Pfam" id="PF03748">
    <property type="entry name" value="FliL"/>
    <property type="match status" value="1"/>
</dbReference>
<evidence type="ECO:0000256" key="8">
    <source>
        <dbReference type="ARBA" id="ARBA00022989"/>
    </source>
</evidence>
<keyword evidence="12" id="KW-0966">Cell projection</keyword>
<dbReference type="PANTHER" id="PTHR35091">
    <property type="entry name" value="FLAGELLAR PROTEIN FLIL"/>
    <property type="match status" value="1"/>
</dbReference>
<evidence type="ECO:0000313" key="12">
    <source>
        <dbReference type="EMBL" id="NKX93563.1"/>
    </source>
</evidence>
<dbReference type="AlphaFoldDB" id="A0A9X5FK52"/>
<dbReference type="InterPro" id="IPR005503">
    <property type="entry name" value="FliL"/>
</dbReference>
<evidence type="ECO:0000256" key="1">
    <source>
        <dbReference type="ARBA" id="ARBA00002254"/>
    </source>
</evidence>
<keyword evidence="12" id="KW-0282">Flagellum</keyword>
<comment type="similarity">
    <text evidence="3 10">Belongs to the FliL family.</text>
</comment>
<evidence type="ECO:0000256" key="3">
    <source>
        <dbReference type="ARBA" id="ARBA00008281"/>
    </source>
</evidence>
<dbReference type="EMBL" id="JAAXOW010000003">
    <property type="protein sequence ID" value="NKX93563.1"/>
    <property type="molecule type" value="Genomic_DNA"/>
</dbReference>
<protein>
    <recommendedName>
        <fullName evidence="10">Flagellar protein FliL</fullName>
    </recommendedName>
</protein>
<sequence length="167" mass="17778">MGAKPKIGANKIQPRERTETAAPEPESTEKAKGRGKLPWIVVGVLVVAVLAGAAYFFLVAGKDDGAAKEPPAPVAGEMVTLESMNINLDGNHYLRIGLGLQLTEEAHEIDLVKAQDATIALFSGRPVTEIKSAEGRAALKNELTASLQEIYGADQVMGVYYTDFVAQ</sequence>
<proteinExistence type="inferred from homology"/>